<comment type="caution">
    <text evidence="1">The sequence shown here is derived from an EMBL/GenBank/DDBJ whole genome shotgun (WGS) entry which is preliminary data.</text>
</comment>
<proteinExistence type="predicted"/>
<dbReference type="AlphaFoldDB" id="A0AAW2Z9U8"/>
<dbReference type="EMBL" id="JAOPGA020001138">
    <property type="protein sequence ID" value="KAL0485466.1"/>
    <property type="molecule type" value="Genomic_DNA"/>
</dbReference>
<organism evidence="1 2">
    <name type="scientific">Acrasis kona</name>
    <dbReference type="NCBI Taxonomy" id="1008807"/>
    <lineage>
        <taxon>Eukaryota</taxon>
        <taxon>Discoba</taxon>
        <taxon>Heterolobosea</taxon>
        <taxon>Tetramitia</taxon>
        <taxon>Eutetramitia</taxon>
        <taxon>Acrasidae</taxon>
        <taxon>Acrasis</taxon>
    </lineage>
</organism>
<sequence length="129" mass="15111">MGCNLLWFGAGGLLTYHYLNRDKYKGWHFSQKGNELEWRFGYKLNDEPSEQIRQIIAEQKKKLDNAKRMNQDGGYLRQAYMQLGGDEGIKNMLENNLSEDQVLNEIKKRADIISTQTKVQQVEHVNNFK</sequence>
<name>A0AAW2Z9U8_9EUKA</name>
<dbReference type="Proteomes" id="UP001431209">
    <property type="component" value="Unassembled WGS sequence"/>
</dbReference>
<accession>A0AAW2Z9U8</accession>
<reference evidence="1 2" key="1">
    <citation type="submission" date="2024-03" db="EMBL/GenBank/DDBJ databases">
        <title>The Acrasis kona genome and developmental transcriptomes reveal deep origins of eukaryotic multicellular pathways.</title>
        <authorList>
            <person name="Sheikh S."/>
            <person name="Fu C.-J."/>
            <person name="Brown M.W."/>
            <person name="Baldauf S.L."/>
        </authorList>
    </citation>
    <scope>NUCLEOTIDE SEQUENCE [LARGE SCALE GENOMIC DNA]</scope>
    <source>
        <strain evidence="1 2">ATCC MYA-3509</strain>
    </source>
</reference>
<evidence type="ECO:0000313" key="2">
    <source>
        <dbReference type="Proteomes" id="UP001431209"/>
    </source>
</evidence>
<gene>
    <name evidence="1" type="ORF">AKO1_011759</name>
</gene>
<protein>
    <submittedName>
        <fullName evidence="1">Isoleucine tRS</fullName>
    </submittedName>
</protein>
<keyword evidence="2" id="KW-1185">Reference proteome</keyword>
<evidence type="ECO:0000313" key="1">
    <source>
        <dbReference type="EMBL" id="KAL0485466.1"/>
    </source>
</evidence>